<dbReference type="EMBL" id="CAJNYD010001918">
    <property type="protein sequence ID" value="CAF3381713.1"/>
    <property type="molecule type" value="Genomic_DNA"/>
</dbReference>
<feature type="transmembrane region" description="Helical" evidence="2">
    <location>
        <begin position="167"/>
        <end position="185"/>
    </location>
</feature>
<dbReference type="Proteomes" id="UP000663851">
    <property type="component" value="Unassembled WGS sequence"/>
</dbReference>
<feature type="region of interest" description="Disordered" evidence="1">
    <location>
        <begin position="326"/>
        <end position="347"/>
    </location>
</feature>
<protein>
    <submittedName>
        <fullName evidence="3">Uncharacterized protein</fullName>
    </submittedName>
</protein>
<reference evidence="3" key="1">
    <citation type="submission" date="2021-02" db="EMBL/GenBank/DDBJ databases">
        <authorList>
            <person name="Nowell W R."/>
        </authorList>
    </citation>
    <scope>NUCLEOTIDE SEQUENCE</scope>
</reference>
<keyword evidence="2" id="KW-0472">Membrane</keyword>
<evidence type="ECO:0000256" key="2">
    <source>
        <dbReference type="SAM" id="Phobius"/>
    </source>
</evidence>
<keyword evidence="2" id="KW-0812">Transmembrane</keyword>
<feature type="transmembrane region" description="Helical" evidence="2">
    <location>
        <begin position="140"/>
        <end position="161"/>
    </location>
</feature>
<accession>A0A817YRK6</accession>
<gene>
    <name evidence="4" type="ORF">HFQ381_LOCUS18393</name>
    <name evidence="3" type="ORF">LUA448_LOCUS15834</name>
</gene>
<dbReference type="AlphaFoldDB" id="A0A817YRK6"/>
<name>A0A817YRK6_9BILA</name>
<dbReference type="EMBL" id="CAJOBO010001417">
    <property type="protein sequence ID" value="CAF4375993.1"/>
    <property type="molecule type" value="Genomic_DNA"/>
</dbReference>
<evidence type="ECO:0000256" key="1">
    <source>
        <dbReference type="SAM" id="MobiDB-lite"/>
    </source>
</evidence>
<dbReference type="Proteomes" id="UP000663833">
    <property type="component" value="Unassembled WGS sequence"/>
</dbReference>
<comment type="caution">
    <text evidence="3">The sequence shown here is derived from an EMBL/GenBank/DDBJ whole genome shotgun (WGS) entry which is preliminary data.</text>
</comment>
<sequence length="368" mass="41303">MGIGSHIGVEAAKEMRQGIGDASSNLVSGMEKVAKSGEQISQNMLVGWRKNLKTLQRISKNFNSTIHTTVTKTLLSVEKAIALGDKVAQSMLLGWMASLKEVNHLVNTLPYVGQHTGEFFALKAVEIVSRGVHVLLKHPLAIFIIIMLALLLALVNFRIFVVLIRDPIFQALSFTTVLVSAAYLWDKQNKLTELQRDSSKAHDYKLQEPPHHPDHSTACRYGSDCRAIRDAKHDEKYSHPSPRRVDKLTACRYGSDCHDIGDANHREKYSHPSPRQVDKLTACRYGSDCRDIGDANHRKKYSHPSSRRVDKLTPCQYGSGCRDIGDAKHREKYSQPSPSRDAKRVPCRYGSDCLDIGDANHRDKYSHH</sequence>
<evidence type="ECO:0000313" key="5">
    <source>
        <dbReference type="Proteomes" id="UP000663833"/>
    </source>
</evidence>
<evidence type="ECO:0000313" key="4">
    <source>
        <dbReference type="EMBL" id="CAF4375993.1"/>
    </source>
</evidence>
<keyword evidence="2" id="KW-1133">Transmembrane helix</keyword>
<organism evidence="3 5">
    <name type="scientific">Rotaria socialis</name>
    <dbReference type="NCBI Taxonomy" id="392032"/>
    <lineage>
        <taxon>Eukaryota</taxon>
        <taxon>Metazoa</taxon>
        <taxon>Spiralia</taxon>
        <taxon>Gnathifera</taxon>
        <taxon>Rotifera</taxon>
        <taxon>Eurotatoria</taxon>
        <taxon>Bdelloidea</taxon>
        <taxon>Philodinida</taxon>
        <taxon>Philodinidae</taxon>
        <taxon>Rotaria</taxon>
    </lineage>
</organism>
<evidence type="ECO:0000313" key="3">
    <source>
        <dbReference type="EMBL" id="CAF3381713.1"/>
    </source>
</evidence>
<proteinExistence type="predicted"/>